<reference evidence="1 2" key="1">
    <citation type="submission" date="2013-02" db="EMBL/GenBank/DDBJ databases">
        <title>The Genome Sequence of Acinetobacter sp. NIPH 2168.</title>
        <authorList>
            <consortium name="The Broad Institute Genome Sequencing Platform"/>
            <consortium name="The Broad Institute Genome Sequencing Center for Infectious Disease"/>
            <person name="Cerqueira G."/>
            <person name="Feldgarden M."/>
            <person name="Courvalin P."/>
            <person name="Perichon B."/>
            <person name="Grillot-Courvalin C."/>
            <person name="Clermont D."/>
            <person name="Rocha E."/>
            <person name="Yoon E.-J."/>
            <person name="Nemec A."/>
            <person name="Walker B."/>
            <person name="Young S.K."/>
            <person name="Zeng Q."/>
            <person name="Gargeya S."/>
            <person name="Fitzgerald M."/>
            <person name="Haas B."/>
            <person name="Abouelleil A."/>
            <person name="Alvarado L."/>
            <person name="Arachchi H.M."/>
            <person name="Berlin A.M."/>
            <person name="Chapman S.B."/>
            <person name="Dewar J."/>
            <person name="Goldberg J."/>
            <person name="Griggs A."/>
            <person name="Gujja S."/>
            <person name="Hansen M."/>
            <person name="Howarth C."/>
            <person name="Imamovic A."/>
            <person name="Larimer J."/>
            <person name="McCowan C."/>
            <person name="Murphy C."/>
            <person name="Neiman D."/>
            <person name="Pearson M."/>
            <person name="Priest M."/>
            <person name="Roberts A."/>
            <person name="Saif S."/>
            <person name="Shea T."/>
            <person name="Sisk P."/>
            <person name="Sykes S."/>
            <person name="Wortman J."/>
            <person name="Nusbaum C."/>
            <person name="Birren B."/>
        </authorList>
    </citation>
    <scope>NUCLEOTIDE SEQUENCE [LARGE SCALE GENOMIC DNA]</scope>
    <source>
        <strain evidence="1 2">NIPH 2168</strain>
    </source>
</reference>
<organism evidence="1 2">
    <name type="scientific">Acinetobacter vivianii</name>
    <dbReference type="NCBI Taxonomy" id="1776742"/>
    <lineage>
        <taxon>Bacteria</taxon>
        <taxon>Pseudomonadati</taxon>
        <taxon>Pseudomonadota</taxon>
        <taxon>Gammaproteobacteria</taxon>
        <taxon>Moraxellales</taxon>
        <taxon>Moraxellaceae</taxon>
        <taxon>Acinetobacter</taxon>
    </lineage>
</organism>
<dbReference type="HOGENOM" id="CLU_3283378_0_0_6"/>
<proteinExistence type="predicted"/>
<keyword evidence="2" id="KW-1185">Reference proteome</keyword>
<evidence type="ECO:0000313" key="2">
    <source>
        <dbReference type="Proteomes" id="UP000013173"/>
    </source>
</evidence>
<name>N9NRV8_9GAMM</name>
<sequence>MGTQAIVQEKYSRPESWEWANCIRGKANFWIFLTEQTEVV</sequence>
<dbReference type="EMBL" id="APRW01000008">
    <property type="protein sequence ID" value="ENX23914.1"/>
    <property type="molecule type" value="Genomic_DNA"/>
</dbReference>
<comment type="caution">
    <text evidence="1">The sequence shown here is derived from an EMBL/GenBank/DDBJ whole genome shotgun (WGS) entry which is preliminary data.</text>
</comment>
<accession>N9NRV8</accession>
<dbReference type="AlphaFoldDB" id="N9NRV8"/>
<gene>
    <name evidence="1" type="ORF">F892_00529</name>
</gene>
<evidence type="ECO:0000313" key="1">
    <source>
        <dbReference type="EMBL" id="ENX23914.1"/>
    </source>
</evidence>
<dbReference type="PATRIC" id="fig|1217706.3.peg.504"/>
<dbReference type="Proteomes" id="UP000013173">
    <property type="component" value="Unassembled WGS sequence"/>
</dbReference>
<protein>
    <submittedName>
        <fullName evidence="1">Uncharacterized protein</fullName>
    </submittedName>
</protein>